<dbReference type="InterPro" id="IPR015946">
    <property type="entry name" value="KH_dom-like_a/b"/>
</dbReference>
<keyword evidence="1" id="KW-0812">Transmembrane</keyword>
<dbReference type="SUPFAM" id="SSF82784">
    <property type="entry name" value="OsmC-like"/>
    <property type="match status" value="1"/>
</dbReference>
<dbReference type="PANTHER" id="PTHR34352">
    <property type="entry name" value="PROTEIN YHFA"/>
    <property type="match status" value="1"/>
</dbReference>
<dbReference type="Gene3D" id="3.30.300.20">
    <property type="match status" value="1"/>
</dbReference>
<dbReference type="InterPro" id="IPR003718">
    <property type="entry name" value="OsmC/Ohr_fam"/>
</dbReference>
<dbReference type="Pfam" id="PF02566">
    <property type="entry name" value="OsmC"/>
    <property type="match status" value="1"/>
</dbReference>
<gene>
    <name evidence="2" type="ORF">ACFQ1X_13160</name>
</gene>
<dbReference type="Proteomes" id="UP001597109">
    <property type="component" value="Unassembled WGS sequence"/>
</dbReference>
<dbReference type="EMBL" id="JBHTKI010000020">
    <property type="protein sequence ID" value="MFD1032383.1"/>
    <property type="molecule type" value="Genomic_DNA"/>
</dbReference>
<keyword evidence="3" id="KW-1185">Reference proteome</keyword>
<dbReference type="EC" id="1.11.1.-" evidence="2"/>
<keyword evidence="1" id="KW-1133">Transmembrane helix</keyword>
<organism evidence="2 3">
    <name type="scientific">Metaplanococcus flavidus</name>
    <dbReference type="NCBI Taxonomy" id="569883"/>
    <lineage>
        <taxon>Bacteria</taxon>
        <taxon>Bacillati</taxon>
        <taxon>Bacillota</taxon>
        <taxon>Bacilli</taxon>
        <taxon>Bacillales</taxon>
        <taxon>Caryophanaceae</taxon>
        <taxon>Metaplanococcus</taxon>
    </lineage>
</organism>
<dbReference type="PANTHER" id="PTHR34352:SF1">
    <property type="entry name" value="PROTEIN YHFA"/>
    <property type="match status" value="1"/>
</dbReference>
<evidence type="ECO:0000313" key="2">
    <source>
        <dbReference type="EMBL" id="MFD1032383.1"/>
    </source>
</evidence>
<evidence type="ECO:0000256" key="1">
    <source>
        <dbReference type="SAM" id="Phobius"/>
    </source>
</evidence>
<keyword evidence="2" id="KW-0560">Oxidoreductase</keyword>
<dbReference type="InterPro" id="IPR036102">
    <property type="entry name" value="OsmC/Ohrsf"/>
</dbReference>
<protein>
    <submittedName>
        <fullName evidence="2">OsmC family protein</fullName>
        <ecNumber evidence="2">1.11.1.-</ecNumber>
    </submittedName>
</protein>
<sequence length="146" mass="15967">METDQLLLSTKWQGDFVFSAVGQGGHTLTMDAHQGVGNNQGLLPMQVLLGSLAGCVGMDVVMILRSKMNEIRSLEIVTEGDKRQLPPKEFLSIVVTFFVEGDIEAAKVLHAIEVSGEKYCPVAHSLKADVHYRLMLNGEEVGLNEQ</sequence>
<reference evidence="3" key="1">
    <citation type="journal article" date="2019" name="Int. J. Syst. Evol. Microbiol.">
        <title>The Global Catalogue of Microorganisms (GCM) 10K type strain sequencing project: providing services to taxonomists for standard genome sequencing and annotation.</title>
        <authorList>
            <consortium name="The Broad Institute Genomics Platform"/>
            <consortium name="The Broad Institute Genome Sequencing Center for Infectious Disease"/>
            <person name="Wu L."/>
            <person name="Ma J."/>
        </authorList>
    </citation>
    <scope>NUCLEOTIDE SEQUENCE [LARGE SCALE GENOMIC DNA]</scope>
    <source>
        <strain evidence="3">CCUG 56756</strain>
    </source>
</reference>
<proteinExistence type="predicted"/>
<dbReference type="RefSeq" id="WP_144840771.1">
    <property type="nucleotide sequence ID" value="NZ_JBHTKI010000020.1"/>
</dbReference>
<name>A0ABW3LCQ6_9BACL</name>
<comment type="caution">
    <text evidence="2">The sequence shown here is derived from an EMBL/GenBank/DDBJ whole genome shotgun (WGS) entry which is preliminary data.</text>
</comment>
<evidence type="ECO:0000313" key="3">
    <source>
        <dbReference type="Proteomes" id="UP001597109"/>
    </source>
</evidence>
<accession>A0ABW3LCQ6</accession>
<feature type="transmembrane region" description="Helical" evidence="1">
    <location>
        <begin position="43"/>
        <end position="64"/>
    </location>
</feature>
<dbReference type="GO" id="GO:0004601">
    <property type="term" value="F:peroxidase activity"/>
    <property type="evidence" value="ECO:0007669"/>
    <property type="project" value="UniProtKB-KW"/>
</dbReference>
<keyword evidence="1" id="KW-0472">Membrane</keyword>
<keyword evidence="2" id="KW-0575">Peroxidase</keyword>